<dbReference type="Pfam" id="PF13673">
    <property type="entry name" value="Acetyltransf_10"/>
    <property type="match status" value="1"/>
</dbReference>
<dbReference type="InterPro" id="IPR000182">
    <property type="entry name" value="GNAT_dom"/>
</dbReference>
<dbReference type="GO" id="GO:0016747">
    <property type="term" value="F:acyltransferase activity, transferring groups other than amino-acyl groups"/>
    <property type="evidence" value="ECO:0007669"/>
    <property type="project" value="InterPro"/>
</dbReference>
<dbReference type="PROSITE" id="PS51186">
    <property type="entry name" value="GNAT"/>
    <property type="match status" value="1"/>
</dbReference>
<organism evidence="3 5">
    <name type="scientific">Legionella cincinnatiensis</name>
    <dbReference type="NCBI Taxonomy" id="28085"/>
    <lineage>
        <taxon>Bacteria</taxon>
        <taxon>Pseudomonadati</taxon>
        <taxon>Pseudomonadota</taxon>
        <taxon>Gammaproteobacteria</taxon>
        <taxon>Legionellales</taxon>
        <taxon>Legionellaceae</taxon>
        <taxon>Legionella</taxon>
    </lineage>
</organism>
<feature type="domain" description="N-acetyltransferase" evidence="1">
    <location>
        <begin position="5"/>
        <end position="159"/>
    </location>
</feature>
<dbReference type="Gene3D" id="3.40.630.30">
    <property type="match status" value="1"/>
</dbReference>
<evidence type="ECO:0000313" key="3">
    <source>
        <dbReference type="EMBL" id="STX35111.1"/>
    </source>
</evidence>
<keyword evidence="4" id="KW-1185">Reference proteome</keyword>
<evidence type="ECO:0000313" key="4">
    <source>
        <dbReference type="Proteomes" id="UP000054854"/>
    </source>
</evidence>
<dbReference type="STRING" id="28085.Lcin_0226"/>
<dbReference type="RefSeq" id="WP_058463476.1">
    <property type="nucleotide sequence ID" value="NZ_CAAAHQ010000001.1"/>
</dbReference>
<dbReference type="AlphaFoldDB" id="A0A378IKT8"/>
<dbReference type="Proteomes" id="UP000255316">
    <property type="component" value="Unassembled WGS sequence"/>
</dbReference>
<reference evidence="3 5" key="2">
    <citation type="submission" date="2018-06" db="EMBL/GenBank/DDBJ databases">
        <authorList>
            <consortium name="Pathogen Informatics"/>
            <person name="Doyle S."/>
        </authorList>
    </citation>
    <scope>NUCLEOTIDE SEQUENCE [LARGE SCALE GENOMIC DNA]</scope>
    <source>
        <strain evidence="3 5">NCTC12438</strain>
    </source>
</reference>
<evidence type="ECO:0000313" key="5">
    <source>
        <dbReference type="Proteomes" id="UP000255316"/>
    </source>
</evidence>
<dbReference type="PANTHER" id="PTHR43451:SF1">
    <property type="entry name" value="ACETYLTRANSFERASE"/>
    <property type="match status" value="1"/>
</dbReference>
<dbReference type="SUPFAM" id="SSF55729">
    <property type="entry name" value="Acyl-CoA N-acyltransferases (Nat)"/>
    <property type="match status" value="1"/>
</dbReference>
<proteinExistence type="predicted"/>
<evidence type="ECO:0000313" key="2">
    <source>
        <dbReference type="EMBL" id="KTC93188.1"/>
    </source>
</evidence>
<gene>
    <name evidence="2" type="primary">yafP</name>
    <name evidence="2" type="ORF">Lcin_0226</name>
    <name evidence="3" type="ORF">NCTC12438_01722</name>
</gene>
<dbReference type="OrthoDB" id="5355033at2"/>
<accession>A0A378IKT8</accession>
<reference evidence="2 4" key="1">
    <citation type="submission" date="2015-11" db="EMBL/GenBank/DDBJ databases">
        <title>Genomic analysis of 38 Legionella species identifies large and diverse effector repertoires.</title>
        <authorList>
            <person name="Burstein D."/>
            <person name="Amaro F."/>
            <person name="Zusman T."/>
            <person name="Lifshitz Z."/>
            <person name="Cohen O."/>
            <person name="Gilbert J.A."/>
            <person name="Pupko T."/>
            <person name="Shuman H.A."/>
            <person name="Segal G."/>
        </authorList>
    </citation>
    <scope>NUCLEOTIDE SEQUENCE [LARGE SCALE GENOMIC DNA]</scope>
    <source>
        <strain evidence="2 4">CDC#72-OH-14</strain>
    </source>
</reference>
<dbReference type="CDD" id="cd04301">
    <property type="entry name" value="NAT_SF"/>
    <property type="match status" value="1"/>
</dbReference>
<dbReference type="InterPro" id="IPR016181">
    <property type="entry name" value="Acyl_CoA_acyltransferase"/>
</dbReference>
<dbReference type="EC" id="2.3.1.-" evidence="2"/>
<dbReference type="EMBL" id="LNXX01000005">
    <property type="protein sequence ID" value="KTC93188.1"/>
    <property type="molecule type" value="Genomic_DNA"/>
</dbReference>
<dbReference type="EMBL" id="UGNX01000001">
    <property type="protein sequence ID" value="STX35111.1"/>
    <property type="molecule type" value="Genomic_DNA"/>
</dbReference>
<dbReference type="Proteomes" id="UP000054854">
    <property type="component" value="Unassembled WGS sequence"/>
</dbReference>
<keyword evidence="2" id="KW-0012">Acyltransferase</keyword>
<evidence type="ECO:0000259" key="1">
    <source>
        <dbReference type="PROSITE" id="PS51186"/>
    </source>
</evidence>
<dbReference type="InterPro" id="IPR052564">
    <property type="entry name" value="N-acetyltrans/Recomb-assoc"/>
</dbReference>
<protein>
    <submittedName>
        <fullName evidence="3">N-acetyltransferase GCN5</fullName>
    </submittedName>
    <submittedName>
        <fullName evidence="2">N-acetyltransferase YafP</fullName>
        <ecNumber evidence="2">2.3.1.-</ecNumber>
    </submittedName>
</protein>
<sequence length="159" mass="18411">MTIQINIRPYTPADAQHLVNIYYYTIHNINIQDYSEDQINAWAPYSSLELTGWKKKWETITPLVALIDDKIVGFTEFEPNGHIDCFYVHHEYQGFGIGASLMNEIFNKANDLNLKRVFAEVSITAKPFFEAKGFKVVKQQNVEIRGVKLTNFIMEHIKP</sequence>
<name>A0A378IKT8_9GAMM</name>
<keyword evidence="3" id="KW-0808">Transferase</keyword>
<dbReference type="PANTHER" id="PTHR43451">
    <property type="entry name" value="ACETYLTRANSFERASE (GNAT) FAMILY PROTEIN"/>
    <property type="match status" value="1"/>
</dbReference>